<dbReference type="AlphaFoldDB" id="A0A913Z7I3"/>
<evidence type="ECO:0000259" key="1">
    <source>
        <dbReference type="PROSITE" id="PS50994"/>
    </source>
</evidence>
<dbReference type="SUPFAM" id="SSF53098">
    <property type="entry name" value="Ribonuclease H-like"/>
    <property type="match status" value="1"/>
</dbReference>
<evidence type="ECO:0000313" key="2">
    <source>
        <dbReference type="EnsemblMetazoa" id="XP_038047687.1"/>
    </source>
</evidence>
<dbReference type="OrthoDB" id="5985322at2759"/>
<dbReference type="Gene3D" id="3.30.420.10">
    <property type="entry name" value="Ribonuclease H-like superfamily/Ribonuclease H"/>
    <property type="match status" value="1"/>
</dbReference>
<protein>
    <recommendedName>
        <fullName evidence="1">Integrase catalytic domain-containing protein</fullName>
    </recommendedName>
</protein>
<dbReference type="GeneID" id="119721802"/>
<dbReference type="InterPro" id="IPR008042">
    <property type="entry name" value="Retrotrans_Pao"/>
</dbReference>
<dbReference type="InterPro" id="IPR012337">
    <property type="entry name" value="RNaseH-like_sf"/>
</dbReference>
<dbReference type="InterPro" id="IPR000477">
    <property type="entry name" value="RT_dom"/>
</dbReference>
<name>A0A913Z7I3_PATMI</name>
<dbReference type="InterPro" id="IPR036397">
    <property type="entry name" value="RNaseH_sf"/>
</dbReference>
<dbReference type="PANTHER" id="PTHR47331:SF1">
    <property type="entry name" value="GAG-LIKE PROTEIN"/>
    <property type="match status" value="1"/>
</dbReference>
<evidence type="ECO:0000313" key="3">
    <source>
        <dbReference type="Proteomes" id="UP000887568"/>
    </source>
</evidence>
<dbReference type="InterPro" id="IPR001584">
    <property type="entry name" value="Integrase_cat-core"/>
</dbReference>
<dbReference type="GO" id="GO:0003676">
    <property type="term" value="F:nucleic acid binding"/>
    <property type="evidence" value="ECO:0007669"/>
    <property type="project" value="InterPro"/>
</dbReference>
<dbReference type="PANTHER" id="PTHR47331">
    <property type="entry name" value="PHD-TYPE DOMAIN-CONTAINING PROTEIN"/>
    <property type="match status" value="1"/>
</dbReference>
<dbReference type="CDD" id="cd01644">
    <property type="entry name" value="RT_pepA17"/>
    <property type="match status" value="1"/>
</dbReference>
<dbReference type="RefSeq" id="XP_038047687.1">
    <property type="nucleotide sequence ID" value="XM_038191759.1"/>
</dbReference>
<dbReference type="Pfam" id="PF00078">
    <property type="entry name" value="RVT_1"/>
    <property type="match status" value="1"/>
</dbReference>
<keyword evidence="3" id="KW-1185">Reference proteome</keyword>
<accession>A0A913Z7I3</accession>
<dbReference type="Gene3D" id="3.10.10.10">
    <property type="entry name" value="HIV Type 1 Reverse Transcriptase, subunit A, domain 1"/>
    <property type="match status" value="1"/>
</dbReference>
<dbReference type="Gene3D" id="3.30.70.270">
    <property type="match status" value="1"/>
</dbReference>
<dbReference type="PROSITE" id="PS50994">
    <property type="entry name" value="INTEGRASE"/>
    <property type="match status" value="1"/>
</dbReference>
<proteinExistence type="predicted"/>
<dbReference type="SUPFAM" id="SSF56672">
    <property type="entry name" value="DNA/RNA polymerases"/>
    <property type="match status" value="1"/>
</dbReference>
<organism evidence="2 3">
    <name type="scientific">Patiria miniata</name>
    <name type="common">Bat star</name>
    <name type="synonym">Asterina miniata</name>
    <dbReference type="NCBI Taxonomy" id="46514"/>
    <lineage>
        <taxon>Eukaryota</taxon>
        <taxon>Metazoa</taxon>
        <taxon>Echinodermata</taxon>
        <taxon>Eleutherozoa</taxon>
        <taxon>Asterozoa</taxon>
        <taxon>Asteroidea</taxon>
        <taxon>Valvatacea</taxon>
        <taxon>Valvatida</taxon>
        <taxon>Asterinidae</taxon>
        <taxon>Patiria</taxon>
    </lineage>
</organism>
<dbReference type="InterPro" id="IPR043128">
    <property type="entry name" value="Rev_trsase/Diguanyl_cyclase"/>
</dbReference>
<dbReference type="InterPro" id="IPR040676">
    <property type="entry name" value="DUF5641"/>
</dbReference>
<dbReference type="EnsemblMetazoa" id="XM_038191759.1">
    <property type="protein sequence ID" value="XP_038047687.1"/>
    <property type="gene ID" value="LOC119721802"/>
</dbReference>
<dbReference type="Proteomes" id="UP000887568">
    <property type="component" value="Unplaced"/>
</dbReference>
<feature type="domain" description="Integrase catalytic" evidence="1">
    <location>
        <begin position="803"/>
        <end position="991"/>
    </location>
</feature>
<dbReference type="Pfam" id="PF05380">
    <property type="entry name" value="Peptidase_A17"/>
    <property type="match status" value="1"/>
</dbReference>
<dbReference type="GO" id="GO:0015074">
    <property type="term" value="P:DNA integration"/>
    <property type="evidence" value="ECO:0007669"/>
    <property type="project" value="InterPro"/>
</dbReference>
<sequence length="1110" mass="127585">MTDFWKTEAMGVAVKSCTCEPEKLSPAELKEAKIIEESCTRDGNRWTVPYPWKRDPKQLPDNKIQIEKRLYSTERRLAKNATHAETYDAQMKEMVEKKFARKLSEAELKSYKGPVHYISHHGVLRPESKSTPLRIVFNSSATYHGQCLNDYWYKGPDLLNNLFGVIMKFRENEVAVIADISKMYHQILIPERDQHVHRFLWRNLNADRTPDVYVKTVLTFGDKPAPAMAQIALKKTAEAAEKQSPDAARVLKENTYMDDICDSVHTVNEAKKLTSEIDEVLASLLLGIPLQLSNKALEENYNSDKEDETMKFLDTTTDEKVLGTVWNRKTDEFHYKVNLDLDKNLSTDDREVMQRKLTKRQILSQIAQIFDPIGFAAAFLIRYKIGMQHLWQQGLDWDQEIPKADHDHWIQLFKEMKGLNEISFKRCLTPSNAVGVPMLCIFCDASEEAFGACAFVRWQIYDGTYDVRFVAAKSRVAPLKRLTIPRLELQAAVMGTRLYQAIMEEMRLPVKEAVFMTDSMIALSWIRSQARGFKPFVSNRVSEIQSQTDPSQWRHVPGELNVADDVSRGVPVKQLTQRWKNGPEFLRFPEESWPQEAERVNQIEVDKERHKTQAVFITTETQEVIDGKKYSSWRKLIRVTAYVHRFVQNIRAKMQSCVNKESKQGPLSPQELTEAANYWIIKAQKNLHKRMANGEFKSLSPFTDDAGILRVGGRLQESTMLYTTKHPALLPHDHHISILIVRNIHQQGHTGVATTVAKTRQRYWILKAHNLAKTIKYRCVVCREAEHKLETQIMADLPKQRLAPYTPPFYFTSCDYFGPYQVKIGRNKTAKHYGVIFTCLNTRAVHLELAVDCSTMEYIQVLRRFFSMRGYPAKMISDNRTQLVGAQRELQKMIQGWNIEELKQFGAEKGMEWKFITPRAPHQNGCAEALVKSCKTALKRAVGAQVLTPFELYTVLLEVANLVNQRPIGRIPNDPDDGSYLSPNDILLGRASTDAPQGPFQETKNPRHRVEFVQKIIDSFWKRWSRDVLPCLVPCKKWRAERRNVRVGDVVTVSDTNAVRGKWCVGRVLEVFPGLDGMVRNVKVKTESGEYQRTITKIAVIYSAEGYDED</sequence>
<dbReference type="InterPro" id="IPR043502">
    <property type="entry name" value="DNA/RNA_pol_sf"/>
</dbReference>
<dbReference type="Pfam" id="PF18701">
    <property type="entry name" value="DUF5641"/>
    <property type="match status" value="1"/>
</dbReference>
<dbReference type="OMA" id="WICKSSD"/>
<reference evidence="2" key="1">
    <citation type="submission" date="2022-11" db="UniProtKB">
        <authorList>
            <consortium name="EnsemblMetazoa"/>
        </authorList>
    </citation>
    <scope>IDENTIFICATION</scope>
</reference>